<proteinExistence type="inferred from homology"/>
<comment type="caution">
    <text evidence="3">The sequence shown here is derived from an EMBL/GenBank/DDBJ whole genome shotgun (WGS) entry which is preliminary data.</text>
</comment>
<gene>
    <name evidence="3" type="ORF">EYB31_11055</name>
</gene>
<evidence type="ECO:0000259" key="2">
    <source>
        <dbReference type="SMART" id="SM00854"/>
    </source>
</evidence>
<reference evidence="3 4" key="1">
    <citation type="submission" date="2019-02" db="EMBL/GenBank/DDBJ databases">
        <title>Paenibacillus sp. nov., isolated from surface-sterilized tissue of Thalictrum simplex L.</title>
        <authorList>
            <person name="Tuo L."/>
        </authorList>
    </citation>
    <scope>NUCLEOTIDE SEQUENCE [LARGE SCALE GENOMIC DNA]</scope>
    <source>
        <strain evidence="3 4">N2SHLJ1</strain>
    </source>
</reference>
<dbReference type="InterPro" id="IPR019079">
    <property type="entry name" value="Capsule_synth_CapA"/>
</dbReference>
<dbReference type="Pfam" id="PF09587">
    <property type="entry name" value="PGA_cap"/>
    <property type="match status" value="1"/>
</dbReference>
<dbReference type="InterPro" id="IPR052169">
    <property type="entry name" value="CW_Biosynth-Accessory"/>
</dbReference>
<dbReference type="RefSeq" id="WP_131013388.1">
    <property type="nucleotide sequence ID" value="NZ_SIRE01000007.1"/>
</dbReference>
<comment type="similarity">
    <text evidence="1">Belongs to the CapA family.</text>
</comment>
<dbReference type="CDD" id="cd07381">
    <property type="entry name" value="MPP_CapA"/>
    <property type="match status" value="1"/>
</dbReference>
<accession>A0A4Q9DRM6</accession>
<organism evidence="3 4">
    <name type="scientific">Paenibacillus thalictri</name>
    <dbReference type="NCBI Taxonomy" id="2527873"/>
    <lineage>
        <taxon>Bacteria</taxon>
        <taxon>Bacillati</taxon>
        <taxon>Bacillota</taxon>
        <taxon>Bacilli</taxon>
        <taxon>Bacillales</taxon>
        <taxon>Paenibacillaceae</taxon>
        <taxon>Paenibacillus</taxon>
    </lineage>
</organism>
<sequence length="433" mass="47837">MNNAMTFVATGDSFITRRLPAERTERFAGISGLIRRAHFRFTNLEVTAHRFEGTPSALSGGTWAVAPPEVLQDIADYGFNAVAWANNHTLDYLYDGLEATAKYLDQYGFVHAGVGRNLAEASEVKYIETAAGRVALIAATSTFHDFWAAGEQRPDLAGRPGVNPLRYHANHIVSAERLELLKQIADTVHINAQQKLSKKEGFATGAETDVFMFGKHRFMAGEREGLATTPHEGDMRRMLVRIAEAKRQADYVLVSIHAHEMEADAKDKPADFLKTFARACIDGGAHAVIGHGPHIVRGIEIYKNRPIFYSLGNFIFQNDTVTHLPADFYEKYGLGHTDTISDALDKRSGNETRGLGTDPKVWSSIVPFWTMEDGELKELALYPIEMGFGQSRYSRGWPALTPDTGVLQTLQMLSAPFGTRIEIAGHIGKVIIS</sequence>
<dbReference type="SMART" id="SM00854">
    <property type="entry name" value="PGA_cap"/>
    <property type="match status" value="1"/>
</dbReference>
<evidence type="ECO:0000313" key="4">
    <source>
        <dbReference type="Proteomes" id="UP000293142"/>
    </source>
</evidence>
<dbReference type="OrthoDB" id="9810906at2"/>
<dbReference type="PANTHER" id="PTHR33393:SF13">
    <property type="entry name" value="PGA BIOSYNTHESIS PROTEIN CAPA"/>
    <property type="match status" value="1"/>
</dbReference>
<keyword evidence="4" id="KW-1185">Reference proteome</keyword>
<evidence type="ECO:0000256" key="1">
    <source>
        <dbReference type="ARBA" id="ARBA00005662"/>
    </source>
</evidence>
<dbReference type="SUPFAM" id="SSF56300">
    <property type="entry name" value="Metallo-dependent phosphatases"/>
    <property type="match status" value="1"/>
</dbReference>
<dbReference type="Proteomes" id="UP000293142">
    <property type="component" value="Unassembled WGS sequence"/>
</dbReference>
<protein>
    <submittedName>
        <fullName evidence="3">CapA family protein</fullName>
    </submittedName>
</protein>
<dbReference type="EMBL" id="SIRE01000007">
    <property type="protein sequence ID" value="TBL79444.1"/>
    <property type="molecule type" value="Genomic_DNA"/>
</dbReference>
<evidence type="ECO:0000313" key="3">
    <source>
        <dbReference type="EMBL" id="TBL79444.1"/>
    </source>
</evidence>
<dbReference type="AlphaFoldDB" id="A0A4Q9DRM6"/>
<dbReference type="PANTHER" id="PTHR33393">
    <property type="entry name" value="POLYGLUTAMINE SYNTHESIS ACCESSORY PROTEIN RV0574C-RELATED"/>
    <property type="match status" value="1"/>
</dbReference>
<dbReference type="InterPro" id="IPR029052">
    <property type="entry name" value="Metallo-depent_PP-like"/>
</dbReference>
<feature type="domain" description="Capsule synthesis protein CapA" evidence="2">
    <location>
        <begin position="6"/>
        <end position="318"/>
    </location>
</feature>
<name>A0A4Q9DRM6_9BACL</name>